<reference evidence="1" key="1">
    <citation type="submission" date="2022-12" db="EMBL/GenBank/DDBJ databases">
        <title>Draft genome assemblies for two species of Escallonia (Escalloniales).</title>
        <authorList>
            <person name="Chanderbali A."/>
            <person name="Dervinis C."/>
            <person name="Anghel I."/>
            <person name="Soltis D."/>
            <person name="Soltis P."/>
            <person name="Zapata F."/>
        </authorList>
    </citation>
    <scope>NUCLEOTIDE SEQUENCE</scope>
    <source>
        <strain evidence="1">UCBG92.1500</strain>
        <tissue evidence="1">Leaf</tissue>
    </source>
</reference>
<name>A0AA88RNS8_9ASTE</name>
<organism evidence="1 2">
    <name type="scientific">Escallonia rubra</name>
    <dbReference type="NCBI Taxonomy" id="112253"/>
    <lineage>
        <taxon>Eukaryota</taxon>
        <taxon>Viridiplantae</taxon>
        <taxon>Streptophyta</taxon>
        <taxon>Embryophyta</taxon>
        <taxon>Tracheophyta</taxon>
        <taxon>Spermatophyta</taxon>
        <taxon>Magnoliopsida</taxon>
        <taxon>eudicotyledons</taxon>
        <taxon>Gunneridae</taxon>
        <taxon>Pentapetalae</taxon>
        <taxon>asterids</taxon>
        <taxon>campanulids</taxon>
        <taxon>Escalloniales</taxon>
        <taxon>Escalloniaceae</taxon>
        <taxon>Escallonia</taxon>
    </lineage>
</organism>
<dbReference type="AlphaFoldDB" id="A0AA88RNS8"/>
<accession>A0AA88RNS8</accession>
<dbReference type="EMBL" id="JAVXUO010001997">
    <property type="protein sequence ID" value="KAK2977320.1"/>
    <property type="molecule type" value="Genomic_DNA"/>
</dbReference>
<evidence type="ECO:0000313" key="2">
    <source>
        <dbReference type="Proteomes" id="UP001187471"/>
    </source>
</evidence>
<evidence type="ECO:0000313" key="1">
    <source>
        <dbReference type="EMBL" id="KAK2977320.1"/>
    </source>
</evidence>
<gene>
    <name evidence="1" type="ORF">RJ640_004063</name>
</gene>
<dbReference type="Proteomes" id="UP001187471">
    <property type="component" value="Unassembled WGS sequence"/>
</dbReference>
<comment type="caution">
    <text evidence="1">The sequence shown here is derived from an EMBL/GenBank/DDBJ whole genome shotgun (WGS) entry which is preliminary data.</text>
</comment>
<proteinExistence type="predicted"/>
<protein>
    <submittedName>
        <fullName evidence="1">Uncharacterized protein</fullName>
    </submittedName>
</protein>
<sequence>MAVSYPCSAAFGTSSTVETMGWVTGSKRHNHAFVMYPAKHMLLRQTSPVPVANVEMLRHVVEVSEVVDKVLQWPFSGHDGLNEESKHGEHEESPNLELLHFKLSKDLEIIAKAQGVKASTWVRWVNHLAKWSSGNTVALDSSHQDDLCGQVVKSSLTEGLGSGLEPHRLTALDAVVGQKLWEDTPKSSEHCPHGVDHFKLTVLGKSFWVNRKPGDVPTIVTEEFTGEIELSLTGEWSQVLDHVEAVPRAAG</sequence>
<keyword evidence="2" id="KW-1185">Reference proteome</keyword>